<evidence type="ECO:0000313" key="3">
    <source>
        <dbReference type="Proteomes" id="UP000235672"/>
    </source>
</evidence>
<gene>
    <name evidence="2" type="ORF">NA56DRAFT_314848</name>
</gene>
<dbReference type="EMBL" id="KZ613506">
    <property type="protein sequence ID" value="PMD16309.1"/>
    <property type="molecule type" value="Genomic_DNA"/>
</dbReference>
<feature type="region of interest" description="Disordered" evidence="1">
    <location>
        <begin position="59"/>
        <end position="101"/>
    </location>
</feature>
<dbReference type="AlphaFoldDB" id="A0A2J6PQL7"/>
<accession>A0A2J6PQL7</accession>
<dbReference type="Proteomes" id="UP000235672">
    <property type="component" value="Unassembled WGS sequence"/>
</dbReference>
<reference evidence="2 3" key="1">
    <citation type="submission" date="2016-05" db="EMBL/GenBank/DDBJ databases">
        <title>A degradative enzymes factory behind the ericoid mycorrhizal symbiosis.</title>
        <authorList>
            <consortium name="DOE Joint Genome Institute"/>
            <person name="Martino E."/>
            <person name="Morin E."/>
            <person name="Grelet G."/>
            <person name="Kuo A."/>
            <person name="Kohler A."/>
            <person name="Daghino S."/>
            <person name="Barry K."/>
            <person name="Choi C."/>
            <person name="Cichocki N."/>
            <person name="Clum A."/>
            <person name="Copeland A."/>
            <person name="Hainaut M."/>
            <person name="Haridas S."/>
            <person name="Labutti K."/>
            <person name="Lindquist E."/>
            <person name="Lipzen A."/>
            <person name="Khouja H.-R."/>
            <person name="Murat C."/>
            <person name="Ohm R."/>
            <person name="Olson A."/>
            <person name="Spatafora J."/>
            <person name="Veneault-Fourrey C."/>
            <person name="Henrissat B."/>
            <person name="Grigoriev I."/>
            <person name="Martin F."/>
            <person name="Perotto S."/>
        </authorList>
    </citation>
    <scope>NUCLEOTIDE SEQUENCE [LARGE SCALE GENOMIC DNA]</scope>
    <source>
        <strain evidence="2 3">UAMH 7357</strain>
    </source>
</reference>
<feature type="compositionally biased region" description="Low complexity" evidence="1">
    <location>
        <begin position="61"/>
        <end position="93"/>
    </location>
</feature>
<protein>
    <submittedName>
        <fullName evidence="2">Uncharacterized protein</fullName>
    </submittedName>
</protein>
<keyword evidence="3" id="KW-1185">Reference proteome</keyword>
<name>A0A2J6PQL7_9HELO</name>
<sequence>MSLKTMLHYNLPRLRIPTCGLLFLEFDTFTSESKISTSNTNHNSSSFIHLNSIMPNIGDNVTTSSGTTGTVTDTSSSGGSSYVSSGSGGSYVSNNDITVNR</sequence>
<evidence type="ECO:0000313" key="2">
    <source>
        <dbReference type="EMBL" id="PMD16309.1"/>
    </source>
</evidence>
<evidence type="ECO:0000256" key="1">
    <source>
        <dbReference type="SAM" id="MobiDB-lite"/>
    </source>
</evidence>
<proteinExistence type="predicted"/>
<organism evidence="2 3">
    <name type="scientific">Hyaloscypha hepaticicola</name>
    <dbReference type="NCBI Taxonomy" id="2082293"/>
    <lineage>
        <taxon>Eukaryota</taxon>
        <taxon>Fungi</taxon>
        <taxon>Dikarya</taxon>
        <taxon>Ascomycota</taxon>
        <taxon>Pezizomycotina</taxon>
        <taxon>Leotiomycetes</taxon>
        <taxon>Helotiales</taxon>
        <taxon>Hyaloscyphaceae</taxon>
        <taxon>Hyaloscypha</taxon>
    </lineage>
</organism>